<dbReference type="Proteomes" id="UP001595583">
    <property type="component" value="Unassembled WGS sequence"/>
</dbReference>
<dbReference type="SUPFAM" id="SSF51230">
    <property type="entry name" value="Single hybrid motif"/>
    <property type="match status" value="1"/>
</dbReference>
<keyword evidence="12" id="KW-1185">Reference proteome</keyword>
<dbReference type="CDD" id="cd06849">
    <property type="entry name" value="lipoyl_domain"/>
    <property type="match status" value="1"/>
</dbReference>
<dbReference type="InterPro" id="IPR050743">
    <property type="entry name" value="2-oxoacid_DH_E2_comp"/>
</dbReference>
<evidence type="ECO:0000313" key="11">
    <source>
        <dbReference type="EMBL" id="MFC3206697.1"/>
    </source>
</evidence>
<dbReference type="InterPro" id="IPR001078">
    <property type="entry name" value="2-oxoacid_DH_actylTfrase"/>
</dbReference>
<dbReference type="GO" id="GO:0016746">
    <property type="term" value="F:acyltransferase activity"/>
    <property type="evidence" value="ECO:0007669"/>
    <property type="project" value="UniProtKB-KW"/>
</dbReference>
<dbReference type="PROSITE" id="PS50968">
    <property type="entry name" value="BIOTINYL_LIPOYL"/>
    <property type="match status" value="1"/>
</dbReference>
<dbReference type="InterPro" id="IPR036625">
    <property type="entry name" value="E3-bd_dom_sf"/>
</dbReference>
<dbReference type="Pfam" id="PF00364">
    <property type="entry name" value="Biotin_lipoyl"/>
    <property type="match status" value="1"/>
</dbReference>
<evidence type="ECO:0000256" key="8">
    <source>
        <dbReference type="SAM" id="MobiDB-lite"/>
    </source>
</evidence>
<evidence type="ECO:0000259" key="10">
    <source>
        <dbReference type="PROSITE" id="PS51826"/>
    </source>
</evidence>
<proteinExistence type="inferred from homology"/>
<protein>
    <recommendedName>
        <fullName evidence="7">Dihydrolipoamide acetyltransferase component of pyruvate dehydrogenase complex</fullName>
        <ecNumber evidence="7">2.3.1.-</ecNumber>
    </recommendedName>
</protein>
<evidence type="ECO:0000256" key="6">
    <source>
        <dbReference type="ARBA" id="ARBA00023315"/>
    </source>
</evidence>
<dbReference type="InterPro" id="IPR011053">
    <property type="entry name" value="Single_hybrid_motif"/>
</dbReference>
<evidence type="ECO:0000259" key="9">
    <source>
        <dbReference type="PROSITE" id="PS50968"/>
    </source>
</evidence>
<reference evidence="12" key="1">
    <citation type="journal article" date="2019" name="Int. J. Syst. Evol. Microbiol.">
        <title>The Global Catalogue of Microorganisms (GCM) 10K type strain sequencing project: providing services to taxonomists for standard genome sequencing and annotation.</title>
        <authorList>
            <consortium name="The Broad Institute Genomics Platform"/>
            <consortium name="The Broad Institute Genome Sequencing Center for Infectious Disease"/>
            <person name="Wu L."/>
            <person name="Ma J."/>
        </authorList>
    </citation>
    <scope>NUCLEOTIDE SEQUENCE [LARGE SCALE GENOMIC DNA]</scope>
    <source>
        <strain evidence="12">KCTC 52165</strain>
    </source>
</reference>
<dbReference type="SUPFAM" id="SSF47005">
    <property type="entry name" value="Peripheral subunit-binding domain of 2-oxo acid dehydrogenase complex"/>
    <property type="match status" value="1"/>
</dbReference>
<dbReference type="InterPro" id="IPR023213">
    <property type="entry name" value="CAT-like_dom_sf"/>
</dbReference>
<evidence type="ECO:0000256" key="1">
    <source>
        <dbReference type="ARBA" id="ARBA00001938"/>
    </source>
</evidence>
<dbReference type="InterPro" id="IPR000089">
    <property type="entry name" value="Biotin_lipoyl"/>
</dbReference>
<evidence type="ECO:0000313" key="12">
    <source>
        <dbReference type="Proteomes" id="UP001595583"/>
    </source>
</evidence>
<keyword evidence="4 7" id="KW-0808">Transferase</keyword>
<comment type="similarity">
    <text evidence="2 7">Belongs to the 2-oxoacid dehydrogenase family.</text>
</comment>
<evidence type="ECO:0000256" key="4">
    <source>
        <dbReference type="ARBA" id="ARBA00022679"/>
    </source>
</evidence>
<gene>
    <name evidence="11" type="ORF">ACFOHJ_10780</name>
</gene>
<dbReference type="InterPro" id="IPR003016">
    <property type="entry name" value="2-oxoA_DH_lipoyl-BS"/>
</dbReference>
<feature type="domain" description="Lipoyl-binding" evidence="9">
    <location>
        <begin position="3"/>
        <end position="78"/>
    </location>
</feature>
<dbReference type="PANTHER" id="PTHR43178:SF5">
    <property type="entry name" value="LIPOAMIDE ACYLTRANSFERASE COMPONENT OF BRANCHED-CHAIN ALPHA-KETO ACID DEHYDROGENASE COMPLEX, MITOCHONDRIAL"/>
    <property type="match status" value="1"/>
</dbReference>
<dbReference type="RefSeq" id="WP_378220509.1">
    <property type="nucleotide sequence ID" value="NZ_JBHRTK010000012.1"/>
</dbReference>
<dbReference type="Gene3D" id="4.10.320.10">
    <property type="entry name" value="E3-binding domain"/>
    <property type="match status" value="1"/>
</dbReference>
<feature type="region of interest" description="Disordered" evidence="8">
    <location>
        <begin position="87"/>
        <end position="170"/>
    </location>
</feature>
<dbReference type="EMBL" id="JBHRTK010000012">
    <property type="protein sequence ID" value="MFC3206697.1"/>
    <property type="molecule type" value="Genomic_DNA"/>
</dbReference>
<dbReference type="Pfam" id="PF00198">
    <property type="entry name" value="2-oxoacid_dh"/>
    <property type="match status" value="1"/>
</dbReference>
<organism evidence="11 12">
    <name type="scientific">Aquamicrobium soli</name>
    <dbReference type="NCBI Taxonomy" id="1811518"/>
    <lineage>
        <taxon>Bacteria</taxon>
        <taxon>Pseudomonadati</taxon>
        <taxon>Pseudomonadota</taxon>
        <taxon>Alphaproteobacteria</taxon>
        <taxon>Hyphomicrobiales</taxon>
        <taxon>Phyllobacteriaceae</taxon>
        <taxon>Aquamicrobium</taxon>
    </lineage>
</organism>
<dbReference type="PANTHER" id="PTHR43178">
    <property type="entry name" value="DIHYDROLIPOAMIDE ACETYLTRANSFERASE COMPONENT OF PYRUVATE DEHYDROGENASE COMPLEX"/>
    <property type="match status" value="1"/>
</dbReference>
<comment type="subunit">
    <text evidence="3">Forms a 24-polypeptide structural core with octahedral symmetry.</text>
</comment>
<feature type="compositionally biased region" description="Polar residues" evidence="8">
    <location>
        <begin position="117"/>
        <end position="139"/>
    </location>
</feature>
<dbReference type="PROSITE" id="PS51826">
    <property type="entry name" value="PSBD"/>
    <property type="match status" value="1"/>
</dbReference>
<dbReference type="Gene3D" id="2.40.50.100">
    <property type="match status" value="1"/>
</dbReference>
<accession>A0ABV7KHR6</accession>
<dbReference type="SUPFAM" id="SSF52777">
    <property type="entry name" value="CoA-dependent acyltransferases"/>
    <property type="match status" value="1"/>
</dbReference>
<comment type="cofactor">
    <cofactor evidence="1 7">
        <name>(R)-lipoate</name>
        <dbReference type="ChEBI" id="CHEBI:83088"/>
    </cofactor>
</comment>
<evidence type="ECO:0000256" key="7">
    <source>
        <dbReference type="RuleBase" id="RU003423"/>
    </source>
</evidence>
<evidence type="ECO:0000256" key="2">
    <source>
        <dbReference type="ARBA" id="ARBA00007317"/>
    </source>
</evidence>
<dbReference type="Gene3D" id="3.30.559.10">
    <property type="entry name" value="Chloramphenicol acetyltransferase-like domain"/>
    <property type="match status" value="1"/>
</dbReference>
<keyword evidence="6 7" id="KW-0012">Acyltransferase</keyword>
<feature type="domain" description="Peripheral subunit-binding (PSBD)" evidence="10">
    <location>
        <begin position="166"/>
        <end position="203"/>
    </location>
</feature>
<dbReference type="Pfam" id="PF02817">
    <property type="entry name" value="E3_binding"/>
    <property type="match status" value="1"/>
</dbReference>
<sequence length="453" mass="47566">MDEHVVKLPDVGEGVAEAELVEWHVKVGDLVREDALLAAVMTDKATVEIPSPVEGEILWLGAEIGDTVAVGSPLVRLGVAGEGNAATVEVGKKDTPTPDPSPQGGGEPAPAVKADPASNTLTSAEAKSLQPATTESSSPLRGGVRGGGNTLSAGRGAPRPEGEKPLASPAVRLRAREAGVDLRQVAGSGPAGRIGHEDLDAFLARGAQPAKATGHGLARNEAVEEVKIVGLRRKIAEKMALSASRIPHITYVEEIDVTALEDLRAALNKEKRADRAKLTLLPFLMRAMVKAIAEQPQVNALFDDEAGIVRQYGGVHIGIAAQTPTGLMVPVVRHAEARDLWECGAEVSRLAEAAKSGTATREELSGSTITITSLGAMGGVATTPVINHPEVAIVGVNKIMVRPVWDGTQFIPRKMMNLSSSFDHRVIDGWDAAVFVQRIKTLLETPALIFVEG</sequence>
<comment type="caution">
    <text evidence="11">The sequence shown here is derived from an EMBL/GenBank/DDBJ whole genome shotgun (WGS) entry which is preliminary data.</text>
</comment>
<evidence type="ECO:0000256" key="3">
    <source>
        <dbReference type="ARBA" id="ARBA00011484"/>
    </source>
</evidence>
<keyword evidence="5 7" id="KW-0450">Lipoyl</keyword>
<dbReference type="InterPro" id="IPR004167">
    <property type="entry name" value="PSBD"/>
</dbReference>
<dbReference type="PROSITE" id="PS00189">
    <property type="entry name" value="LIPOYL"/>
    <property type="match status" value="1"/>
</dbReference>
<evidence type="ECO:0000256" key="5">
    <source>
        <dbReference type="ARBA" id="ARBA00022823"/>
    </source>
</evidence>
<name>A0ABV7KHR6_9HYPH</name>
<dbReference type="EC" id="2.3.1.-" evidence="7"/>